<dbReference type="Proteomes" id="UP000011524">
    <property type="component" value="Unassembled WGS sequence"/>
</dbReference>
<dbReference type="InterPro" id="IPR006311">
    <property type="entry name" value="TAT_signal"/>
</dbReference>
<evidence type="ECO:0000313" key="1">
    <source>
        <dbReference type="EMBL" id="EMA31253.1"/>
    </source>
</evidence>
<proteinExistence type="predicted"/>
<organism evidence="1 2">
    <name type="scientific">Haloarcula japonica (strain ATCC 49778 / DSM 6131 / JCM 7785 / NBRC 101032 / NCIMB 13157 / TR-1)</name>
    <dbReference type="NCBI Taxonomy" id="1227453"/>
    <lineage>
        <taxon>Archaea</taxon>
        <taxon>Methanobacteriati</taxon>
        <taxon>Methanobacteriota</taxon>
        <taxon>Stenosarchaea group</taxon>
        <taxon>Halobacteria</taxon>
        <taxon>Halobacteriales</taxon>
        <taxon>Haloarculaceae</taxon>
        <taxon>Haloarcula</taxon>
    </lineage>
</organism>
<protein>
    <submittedName>
        <fullName evidence="1">Uncharacterized protein</fullName>
    </submittedName>
</protein>
<dbReference type="RefSeq" id="WP_004592218.1">
    <property type="nucleotide sequence ID" value="NZ_AOLY01000022.1"/>
</dbReference>
<dbReference type="PROSITE" id="PS51318">
    <property type="entry name" value="TAT"/>
    <property type="match status" value="1"/>
</dbReference>
<accession>M0LDR1</accession>
<dbReference type="AlphaFoldDB" id="M0LDR1"/>
<gene>
    <name evidence="1" type="ORF">C444_08375</name>
</gene>
<name>M0LDR1_HALJT</name>
<comment type="caution">
    <text evidence="1">The sequence shown here is derived from an EMBL/GenBank/DDBJ whole genome shotgun (WGS) entry which is preliminary data.</text>
</comment>
<dbReference type="OrthoDB" id="236467at2157"/>
<dbReference type="eggNOG" id="ENOG502N5WV">
    <property type="taxonomic scope" value="Archaea"/>
</dbReference>
<evidence type="ECO:0000313" key="2">
    <source>
        <dbReference type="Proteomes" id="UP000011524"/>
    </source>
</evidence>
<sequence>MMQRREFLQAAAAVAGATAGDVPEVEITAQQNCLLELANRDDEDRWEYEATRNLAHVRSRLVNAELDALCDNPNGIVQTHVVGHGGIPLGFEVSTGDDESVGTLVHLSAEQAEALAVDLLEQAHAQRRITMQTSDTRVTARIVRTADGETTRCIASAAFRTPQLRDSKQLSKHANPQNHD</sequence>
<dbReference type="STRING" id="1227453.C444_08375"/>
<reference evidence="1 2" key="1">
    <citation type="journal article" date="2014" name="PLoS Genet.">
        <title>Phylogenetically driven sequencing of extremely halophilic archaea reveals strategies for static and dynamic osmo-response.</title>
        <authorList>
            <person name="Becker E.A."/>
            <person name="Seitzer P.M."/>
            <person name="Tritt A."/>
            <person name="Larsen D."/>
            <person name="Krusor M."/>
            <person name="Yao A.I."/>
            <person name="Wu D."/>
            <person name="Madern D."/>
            <person name="Eisen J.A."/>
            <person name="Darling A.E."/>
            <person name="Facciotti M.T."/>
        </authorList>
    </citation>
    <scope>NUCLEOTIDE SEQUENCE [LARGE SCALE GENOMIC DNA]</scope>
    <source>
        <strain evidence="2">ATCC 49778 / DSM 6131 / JCM 7785 / NBRC 101032 / NCIMB 13157 / TR-1</strain>
    </source>
</reference>
<dbReference type="EMBL" id="AOLY01000022">
    <property type="protein sequence ID" value="EMA31253.1"/>
    <property type="molecule type" value="Genomic_DNA"/>
</dbReference>
<keyword evidence="2" id="KW-1185">Reference proteome</keyword>